<proteinExistence type="predicted"/>
<dbReference type="Proteomes" id="UP000324288">
    <property type="component" value="Chromosome"/>
</dbReference>
<keyword evidence="2" id="KW-1185">Reference proteome</keyword>
<accession>A0A5E3ZXF0</accession>
<dbReference type="AlphaFoldDB" id="A0A5E3ZXF0"/>
<sequence length="58" mass="6446">MDPPFTVLGDTFPNNANKTSPTALYTCKIVIHSLIHTFPTNNKKQAVSRETTSPDQEK</sequence>
<name>A0A5E3ZXF0_9ACTN</name>
<gene>
    <name evidence="1" type="ORF">LC603019_00897</name>
</gene>
<reference evidence="1 2" key="1">
    <citation type="submission" date="2019-04" db="EMBL/GenBank/DDBJ databases">
        <authorList>
            <person name="Seth-Smith MB H."/>
            <person name="Seth-Smith H."/>
        </authorList>
    </citation>
    <scope>NUCLEOTIDE SEQUENCE [LARGE SCALE GENOMIC DNA]</scope>
    <source>
        <strain evidence="1">USB-603019</strain>
    </source>
</reference>
<protein>
    <submittedName>
        <fullName evidence="1">Uncharacterized protein</fullName>
    </submittedName>
</protein>
<evidence type="ECO:0000313" key="2">
    <source>
        <dbReference type="Proteomes" id="UP000324288"/>
    </source>
</evidence>
<organism evidence="1 2">
    <name type="scientific">Lawsonella clevelandensis</name>
    <dbReference type="NCBI Taxonomy" id="1528099"/>
    <lineage>
        <taxon>Bacteria</taxon>
        <taxon>Bacillati</taxon>
        <taxon>Actinomycetota</taxon>
        <taxon>Actinomycetes</taxon>
        <taxon>Mycobacteriales</taxon>
        <taxon>Lawsonellaceae</taxon>
        <taxon>Lawsonella</taxon>
    </lineage>
</organism>
<evidence type="ECO:0000313" key="1">
    <source>
        <dbReference type="EMBL" id="VHO00629.1"/>
    </source>
</evidence>
<dbReference type="EMBL" id="LR584267">
    <property type="protein sequence ID" value="VHO00629.1"/>
    <property type="molecule type" value="Genomic_DNA"/>
</dbReference>